<proteinExistence type="predicted"/>
<reference evidence="1 2" key="1">
    <citation type="journal article" date="2015" name="Nature">
        <title>rRNA introns, odd ribosomes, and small enigmatic genomes across a large radiation of phyla.</title>
        <authorList>
            <person name="Brown C.T."/>
            <person name="Hug L.A."/>
            <person name="Thomas B.C."/>
            <person name="Sharon I."/>
            <person name="Castelle C.J."/>
            <person name="Singh A."/>
            <person name="Wilkins M.J."/>
            <person name="Williams K.H."/>
            <person name="Banfield J.F."/>
        </authorList>
    </citation>
    <scope>NUCLEOTIDE SEQUENCE [LARGE SCALE GENOMIC DNA]</scope>
</reference>
<evidence type="ECO:0000313" key="1">
    <source>
        <dbReference type="EMBL" id="KKW18688.1"/>
    </source>
</evidence>
<dbReference type="Proteomes" id="UP000034201">
    <property type="component" value="Unassembled WGS sequence"/>
</dbReference>
<sequence length="136" mass="15144">MSFEFSKGKTPEGKTVAGLSEVEEQNLHSILRASIDRFFGDSSLGLHTAEEMSADVFPEARMENDDTAQFLASLDPEDVERRAYEEAKKGNDAPLLAFLAVSITDQERFLGIEDLRLARTSHIIVIVVTIMLRSLK</sequence>
<evidence type="ECO:0000313" key="2">
    <source>
        <dbReference type="Proteomes" id="UP000034201"/>
    </source>
</evidence>
<dbReference type="AlphaFoldDB" id="A0A0G1WIN0"/>
<protein>
    <submittedName>
        <fullName evidence="1">Uncharacterized protein</fullName>
    </submittedName>
</protein>
<gene>
    <name evidence="1" type="ORF">UY61_C0077G0006</name>
</gene>
<accession>A0A0G1WIN0</accession>
<organism evidence="1 2">
    <name type="scientific">Candidatus Adlerbacteria bacterium GW2011_GWC1_50_9</name>
    <dbReference type="NCBI Taxonomy" id="1618608"/>
    <lineage>
        <taxon>Bacteria</taxon>
        <taxon>Candidatus Adleribacteriota</taxon>
    </lineage>
</organism>
<dbReference type="EMBL" id="LCQQ01000077">
    <property type="protein sequence ID" value="KKW18688.1"/>
    <property type="molecule type" value="Genomic_DNA"/>
</dbReference>
<comment type="caution">
    <text evidence="1">The sequence shown here is derived from an EMBL/GenBank/DDBJ whole genome shotgun (WGS) entry which is preliminary data.</text>
</comment>
<name>A0A0G1WIN0_9BACT</name>